<keyword evidence="2" id="KW-1185">Reference proteome</keyword>
<protein>
    <submittedName>
        <fullName evidence="1">Uncharacterized protein</fullName>
    </submittedName>
</protein>
<organism evidence="1 2">
    <name type="scientific">Nannocystis radixulma</name>
    <dbReference type="NCBI Taxonomy" id="2995305"/>
    <lineage>
        <taxon>Bacteria</taxon>
        <taxon>Pseudomonadati</taxon>
        <taxon>Myxococcota</taxon>
        <taxon>Polyangia</taxon>
        <taxon>Nannocystales</taxon>
        <taxon>Nannocystaceae</taxon>
        <taxon>Nannocystis</taxon>
    </lineage>
</organism>
<comment type="caution">
    <text evidence="1">The sequence shown here is derived from an EMBL/GenBank/DDBJ whole genome shotgun (WGS) entry which is preliminary data.</text>
</comment>
<evidence type="ECO:0000313" key="2">
    <source>
        <dbReference type="Proteomes" id="UP001217838"/>
    </source>
</evidence>
<accession>A0ABT5BDL3</accession>
<dbReference type="Proteomes" id="UP001217838">
    <property type="component" value="Unassembled WGS sequence"/>
</dbReference>
<sequence length="228" mass="24030">MSARWSASTFHCRRCGARVSAPVEEVLLAEPVFFTAEGAANDPRFEPRGSLEPGTLWRASPEQFGRELDLLVHPDSAVDLTPCGDWIGCCGPAGGDGPNLACPSGHPVATRVADCHTADFVAFARARVDERPAAAPSAGRVVVIGEPPIVRVQQLVAALHGCLGVTAWHDDDFEALVLDHTTSPGEPVRIYWVDAAASQRAGVPVARALAAFACARRTHGGVTALIPK</sequence>
<gene>
    <name evidence="1" type="ORF">POL58_27935</name>
</gene>
<proteinExistence type="predicted"/>
<name>A0ABT5BDL3_9BACT</name>
<reference evidence="1 2" key="1">
    <citation type="submission" date="2022-11" db="EMBL/GenBank/DDBJ databases">
        <title>Minimal conservation of predation-associated metabolite biosynthetic gene clusters underscores biosynthetic potential of Myxococcota including descriptions for ten novel species: Archangium lansinium sp. nov., Myxococcus landrumus sp. nov., Nannocystis bai.</title>
        <authorList>
            <person name="Ahearne A."/>
            <person name="Stevens C."/>
            <person name="Dowd S."/>
        </authorList>
    </citation>
    <scope>NUCLEOTIDE SEQUENCE [LARGE SCALE GENOMIC DNA]</scope>
    <source>
        <strain evidence="1 2">NCELM</strain>
    </source>
</reference>
<evidence type="ECO:0000313" key="1">
    <source>
        <dbReference type="EMBL" id="MDC0671609.1"/>
    </source>
</evidence>
<dbReference type="RefSeq" id="WP_272002073.1">
    <property type="nucleotide sequence ID" value="NZ_JAQNDN010000016.1"/>
</dbReference>
<dbReference type="EMBL" id="JAQNDN010000016">
    <property type="protein sequence ID" value="MDC0671609.1"/>
    <property type="molecule type" value="Genomic_DNA"/>
</dbReference>